<proteinExistence type="predicted"/>
<reference evidence="1 2" key="1">
    <citation type="journal article" date="2022" name="Genome Biol. Evol.">
        <title>The Spruce Budworm Genome: Reconstructing the Evolutionary History of Antifreeze Proteins.</title>
        <authorList>
            <person name="Beliveau C."/>
            <person name="Gagne P."/>
            <person name="Picq S."/>
            <person name="Vernygora O."/>
            <person name="Keeling C.I."/>
            <person name="Pinkney K."/>
            <person name="Doucet D."/>
            <person name="Wen F."/>
            <person name="Johnston J.S."/>
            <person name="Maaroufi H."/>
            <person name="Boyle B."/>
            <person name="Laroche J."/>
            <person name="Dewar K."/>
            <person name="Juretic N."/>
            <person name="Blackburn G."/>
            <person name="Nisole A."/>
            <person name="Brunet B."/>
            <person name="Brandao M."/>
            <person name="Lumley L."/>
            <person name="Duan J."/>
            <person name="Quan G."/>
            <person name="Lucarotti C.J."/>
            <person name="Roe A.D."/>
            <person name="Sperling F.A.H."/>
            <person name="Levesque R.C."/>
            <person name="Cusson M."/>
        </authorList>
    </citation>
    <scope>NUCLEOTIDE SEQUENCE [LARGE SCALE GENOMIC DNA]</scope>
    <source>
        <strain evidence="1">Glfc:IPQL:Cfum</strain>
    </source>
</reference>
<comment type="caution">
    <text evidence="1">The sequence shown here is derived from an EMBL/GenBank/DDBJ whole genome shotgun (WGS) entry which is preliminary data.</text>
</comment>
<keyword evidence="2" id="KW-1185">Reference proteome</keyword>
<dbReference type="Proteomes" id="UP001064048">
    <property type="component" value="Chromosome 18"/>
</dbReference>
<dbReference type="EMBL" id="CM046118">
    <property type="protein sequence ID" value="KAI8438342.1"/>
    <property type="molecule type" value="Genomic_DNA"/>
</dbReference>
<evidence type="ECO:0000313" key="2">
    <source>
        <dbReference type="Proteomes" id="UP001064048"/>
    </source>
</evidence>
<name>A0ACC0KQ06_CHOFU</name>
<gene>
    <name evidence="1" type="ORF">MSG28_010908</name>
</gene>
<protein>
    <submittedName>
        <fullName evidence="1">Uncharacterized protein</fullName>
    </submittedName>
</protein>
<organism evidence="1 2">
    <name type="scientific">Choristoneura fumiferana</name>
    <name type="common">Spruce budworm moth</name>
    <name type="synonym">Archips fumiferana</name>
    <dbReference type="NCBI Taxonomy" id="7141"/>
    <lineage>
        <taxon>Eukaryota</taxon>
        <taxon>Metazoa</taxon>
        <taxon>Ecdysozoa</taxon>
        <taxon>Arthropoda</taxon>
        <taxon>Hexapoda</taxon>
        <taxon>Insecta</taxon>
        <taxon>Pterygota</taxon>
        <taxon>Neoptera</taxon>
        <taxon>Endopterygota</taxon>
        <taxon>Lepidoptera</taxon>
        <taxon>Glossata</taxon>
        <taxon>Ditrysia</taxon>
        <taxon>Tortricoidea</taxon>
        <taxon>Tortricidae</taxon>
        <taxon>Tortricinae</taxon>
        <taxon>Choristoneura</taxon>
    </lineage>
</organism>
<evidence type="ECO:0000313" key="1">
    <source>
        <dbReference type="EMBL" id="KAI8438342.1"/>
    </source>
</evidence>
<accession>A0ACC0KQ06</accession>
<sequence length="59" mass="7098">MKYFCNYIRARILTNNNSSIRKKYILDTNTMLLCNSHDAVSLYFNYYLFNRCPLDFSTL</sequence>